<keyword evidence="5" id="KW-0143">Chaperone</keyword>
<keyword evidence="6" id="KW-0539">Nucleus</keyword>
<dbReference type="GO" id="GO:0005737">
    <property type="term" value="C:cytoplasm"/>
    <property type="evidence" value="ECO:0007669"/>
    <property type="project" value="TreeGrafter"/>
</dbReference>
<comment type="subcellular location">
    <subcellularLocation>
        <location evidence="1">Nucleus</location>
    </subcellularLocation>
</comment>
<dbReference type="PANTHER" id="PTHR22747:SF14">
    <property type="entry name" value="NUCLEOPLASMIN-2"/>
    <property type="match status" value="1"/>
</dbReference>
<dbReference type="Proteomes" id="UP000515159">
    <property type="component" value="Chromosome 6"/>
</dbReference>
<keyword evidence="7" id="KW-0278">Fertilization</keyword>
<feature type="domain" description="Nucleoplasmin core" evidence="11">
    <location>
        <begin position="18"/>
        <end position="119"/>
    </location>
</feature>
<dbReference type="GO" id="GO:0045740">
    <property type="term" value="P:positive regulation of DNA replication"/>
    <property type="evidence" value="ECO:0007669"/>
    <property type="project" value="TreeGrafter"/>
</dbReference>
<dbReference type="Gene3D" id="2.60.120.340">
    <property type="entry name" value="Nucleoplasmin core domain"/>
    <property type="match status" value="1"/>
</dbReference>
<dbReference type="InterPro" id="IPR024057">
    <property type="entry name" value="Nucleoplasmin_core_dom"/>
</dbReference>
<keyword evidence="3" id="KW-0217">Developmental protein</keyword>
<evidence type="ECO:0000313" key="12">
    <source>
        <dbReference type="Proteomes" id="UP000515159"/>
    </source>
</evidence>
<feature type="region of interest" description="Disordered" evidence="10">
    <location>
        <begin position="126"/>
        <end position="203"/>
    </location>
</feature>
<evidence type="ECO:0000256" key="5">
    <source>
        <dbReference type="ARBA" id="ARBA00023186"/>
    </source>
</evidence>
<dbReference type="GO" id="GO:0007338">
    <property type="term" value="P:single fertilization"/>
    <property type="evidence" value="ECO:0007669"/>
    <property type="project" value="UniProtKB-KW"/>
</dbReference>
<dbReference type="FunFam" id="2.60.120.340:FF:000003">
    <property type="entry name" value="Nucleoplasmin 2"/>
    <property type="match status" value="1"/>
</dbReference>
<feature type="compositionally biased region" description="Basic residues" evidence="10">
    <location>
        <begin position="189"/>
        <end position="203"/>
    </location>
</feature>
<dbReference type="GO" id="GO:0006338">
    <property type="term" value="P:chromatin remodeling"/>
    <property type="evidence" value="ECO:0007669"/>
    <property type="project" value="TreeGrafter"/>
</dbReference>
<evidence type="ECO:0000256" key="7">
    <source>
        <dbReference type="ARBA" id="ARBA00023279"/>
    </source>
</evidence>
<dbReference type="Pfam" id="PF03066">
    <property type="entry name" value="Nucleoplasmin"/>
    <property type="match status" value="1"/>
</dbReference>
<dbReference type="InterPro" id="IPR036824">
    <property type="entry name" value="Nucleoplasmin_core_dom_sf"/>
</dbReference>
<dbReference type="InParanoid" id="A0A6P8R5D9"/>
<dbReference type="GO" id="GO:0003723">
    <property type="term" value="F:RNA binding"/>
    <property type="evidence" value="ECO:0007669"/>
    <property type="project" value="TreeGrafter"/>
</dbReference>
<sequence length="203" mass="22441">MASSASNSSKIDKPVSIVWGCELNEQNRTYVFKMMDTDKYVYQLVLRTVCLGEKAKDEFNIVEIIPRPDEGDKSEAVPIATLKSSVLPMATVAGLELNPPVAFHLKAGSGPVYISGQHIALEADYSWEEEEEEEEVEEEVEEEEIESPPKPVKRPAANKKMGQAKKKKLDKEEAEDDMASVEDEDSPVKKGKGTGRGKKLSAK</sequence>
<dbReference type="PANTHER" id="PTHR22747">
    <property type="entry name" value="NUCLEOPLASMIN"/>
    <property type="match status" value="1"/>
</dbReference>
<dbReference type="GO" id="GO:0042393">
    <property type="term" value="F:histone binding"/>
    <property type="evidence" value="ECO:0007669"/>
    <property type="project" value="TreeGrafter"/>
</dbReference>
<reference evidence="13" key="1">
    <citation type="submission" date="2025-08" db="UniProtKB">
        <authorList>
            <consortium name="RefSeq"/>
        </authorList>
    </citation>
    <scope>IDENTIFICATION</scope>
</reference>
<evidence type="ECO:0000256" key="1">
    <source>
        <dbReference type="ARBA" id="ARBA00004123"/>
    </source>
</evidence>
<dbReference type="RefSeq" id="XP_033805319.1">
    <property type="nucleotide sequence ID" value="XM_033949428.1"/>
</dbReference>
<gene>
    <name evidence="13" type="primary">NPM2</name>
</gene>
<keyword evidence="12" id="KW-1185">Reference proteome</keyword>
<dbReference type="OrthoDB" id="6075101at2759"/>
<dbReference type="GO" id="GO:0005730">
    <property type="term" value="C:nucleolus"/>
    <property type="evidence" value="ECO:0007669"/>
    <property type="project" value="TreeGrafter"/>
</dbReference>
<dbReference type="InterPro" id="IPR004301">
    <property type="entry name" value="Nucleoplasmin"/>
</dbReference>
<feature type="compositionally biased region" description="Acidic residues" evidence="10">
    <location>
        <begin position="172"/>
        <end position="185"/>
    </location>
</feature>
<evidence type="ECO:0000256" key="6">
    <source>
        <dbReference type="ARBA" id="ARBA00023242"/>
    </source>
</evidence>
<evidence type="ECO:0000256" key="2">
    <source>
        <dbReference type="ARBA" id="ARBA00010744"/>
    </source>
</evidence>
<evidence type="ECO:0000259" key="11">
    <source>
        <dbReference type="Pfam" id="PF03066"/>
    </source>
</evidence>
<evidence type="ECO:0000256" key="8">
    <source>
        <dbReference type="ARBA" id="ARBA00059014"/>
    </source>
</evidence>
<dbReference type="GO" id="GO:0005654">
    <property type="term" value="C:nucleoplasm"/>
    <property type="evidence" value="ECO:0007669"/>
    <property type="project" value="TreeGrafter"/>
</dbReference>
<organism evidence="12 13">
    <name type="scientific">Geotrypetes seraphini</name>
    <name type="common">Gaboon caecilian</name>
    <name type="synonym">Caecilia seraphini</name>
    <dbReference type="NCBI Taxonomy" id="260995"/>
    <lineage>
        <taxon>Eukaryota</taxon>
        <taxon>Metazoa</taxon>
        <taxon>Chordata</taxon>
        <taxon>Craniata</taxon>
        <taxon>Vertebrata</taxon>
        <taxon>Euteleostomi</taxon>
        <taxon>Amphibia</taxon>
        <taxon>Gymnophiona</taxon>
        <taxon>Geotrypetes</taxon>
    </lineage>
</organism>
<dbReference type="FunCoup" id="A0A6P8R5D9">
    <property type="interactions" value="1410"/>
</dbReference>
<dbReference type="SUPFAM" id="SSF69203">
    <property type="entry name" value="Nucleoplasmin-like core domain"/>
    <property type="match status" value="1"/>
</dbReference>
<comment type="similarity">
    <text evidence="2">Belongs to the nucleoplasmin family.</text>
</comment>
<evidence type="ECO:0000256" key="3">
    <source>
        <dbReference type="ARBA" id="ARBA00022473"/>
    </source>
</evidence>
<dbReference type="GeneID" id="117362666"/>
<feature type="compositionally biased region" description="Acidic residues" evidence="10">
    <location>
        <begin position="126"/>
        <end position="146"/>
    </location>
</feature>
<dbReference type="GO" id="GO:0003682">
    <property type="term" value="F:chromatin binding"/>
    <property type="evidence" value="ECO:0007669"/>
    <property type="project" value="TreeGrafter"/>
</dbReference>
<dbReference type="CTD" id="10361"/>
<proteinExistence type="inferred from homology"/>
<accession>A0A6P8R5D9</accession>
<feature type="compositionally biased region" description="Basic residues" evidence="10">
    <location>
        <begin position="151"/>
        <end position="168"/>
    </location>
</feature>
<dbReference type="AlphaFoldDB" id="A0A6P8R5D9"/>
<comment type="function">
    <text evidence="8">Acts as a chaperone for histones, such as histone H2A-H2B, and thus regulates the assembly of nucleosome cores. Involved in chromatin remodeling, especially during fertilization and early embryonic development. May be involved in sperm chromatin decondensation during fertilization.</text>
</comment>
<evidence type="ECO:0000256" key="9">
    <source>
        <dbReference type="ARBA" id="ARBA00069226"/>
    </source>
</evidence>
<evidence type="ECO:0000256" key="4">
    <source>
        <dbReference type="ARBA" id="ARBA00022853"/>
    </source>
</evidence>
<keyword evidence="4" id="KW-0156">Chromatin regulator</keyword>
<dbReference type="KEGG" id="gsh:117362666"/>
<protein>
    <recommendedName>
        <fullName evidence="9">Nucleoplasmin</fullName>
    </recommendedName>
</protein>
<evidence type="ECO:0000256" key="10">
    <source>
        <dbReference type="SAM" id="MobiDB-lite"/>
    </source>
</evidence>
<evidence type="ECO:0000313" key="13">
    <source>
        <dbReference type="RefSeq" id="XP_033805319.1"/>
    </source>
</evidence>
<name>A0A6P8R5D9_GEOSA</name>